<dbReference type="EMBL" id="HBHT01037224">
    <property type="protein sequence ID" value="CAD9990660.1"/>
    <property type="molecule type" value="Transcribed_RNA"/>
</dbReference>
<evidence type="ECO:0000313" key="1">
    <source>
        <dbReference type="EMBL" id="CAD9990660.1"/>
    </source>
</evidence>
<gene>
    <name evidence="1" type="ORF">APAL1065_LOCUS24998</name>
</gene>
<proteinExistence type="predicted"/>
<dbReference type="AlphaFoldDB" id="A0A7S2YR79"/>
<sequence length="281" mass="30925">MATTAKPLIVAGSLLAVAGLGYLTMRGTGSSSTSTAIVVTDLDDDETGDCITAEEVSQVFDRLFRELQGIFAQLMQNIQMIRMQGQNIPEAQVMALVKNEMINALMAKQKQALEEFDMDYDCLEEATWEFLGQPDKYPQVKKSVDRFQKFWGNVSGQDDLEGWRPGQAPAAPVEILTAEKTMEIAQVYFDSLTEAMRQLVAQYKADGKNLQSPAVQNQLNMDFGEHAQAAGEAALEAVGVSMKQFEASVKAHSDNPTVNRTIQQIQMKQQQELMSIGSSNA</sequence>
<protein>
    <submittedName>
        <fullName evidence="1">Uncharacterized protein</fullName>
    </submittedName>
</protein>
<reference evidence="1" key="1">
    <citation type="submission" date="2021-01" db="EMBL/GenBank/DDBJ databases">
        <authorList>
            <person name="Corre E."/>
            <person name="Pelletier E."/>
            <person name="Niang G."/>
            <person name="Scheremetjew M."/>
            <person name="Finn R."/>
            <person name="Kale V."/>
            <person name="Holt S."/>
            <person name="Cochrane G."/>
            <person name="Meng A."/>
            <person name="Brown T."/>
            <person name="Cohen L."/>
        </authorList>
    </citation>
    <scope>NUCLEOTIDE SEQUENCE</scope>
    <source>
        <strain evidence="1">CCMP125</strain>
    </source>
</reference>
<name>A0A7S2YR79_9STRA</name>
<accession>A0A7S2YR79</accession>
<organism evidence="1">
    <name type="scientific">Entomoneis paludosa</name>
    <dbReference type="NCBI Taxonomy" id="265537"/>
    <lineage>
        <taxon>Eukaryota</taxon>
        <taxon>Sar</taxon>
        <taxon>Stramenopiles</taxon>
        <taxon>Ochrophyta</taxon>
        <taxon>Bacillariophyta</taxon>
        <taxon>Bacillariophyceae</taxon>
        <taxon>Bacillariophycidae</taxon>
        <taxon>Entomoneidaceae</taxon>
        <taxon>Entomoneis</taxon>
    </lineage>
</organism>